<feature type="region of interest" description="Disordered" evidence="4">
    <location>
        <begin position="1288"/>
        <end position="1311"/>
    </location>
</feature>
<feature type="compositionally biased region" description="Basic residues" evidence="4">
    <location>
        <begin position="1636"/>
        <end position="1645"/>
    </location>
</feature>
<dbReference type="Gene3D" id="3.40.50.300">
    <property type="entry name" value="P-loop containing nucleotide triphosphate hydrolases"/>
    <property type="match status" value="2"/>
</dbReference>
<feature type="compositionally biased region" description="Low complexity" evidence="4">
    <location>
        <begin position="1390"/>
        <end position="1404"/>
    </location>
</feature>
<dbReference type="GO" id="GO:0005524">
    <property type="term" value="F:ATP binding"/>
    <property type="evidence" value="ECO:0007669"/>
    <property type="project" value="UniProtKB-KW"/>
</dbReference>
<feature type="region of interest" description="Disordered" evidence="4">
    <location>
        <begin position="1"/>
        <end position="21"/>
    </location>
</feature>
<evidence type="ECO:0000313" key="7">
    <source>
        <dbReference type="Proteomes" id="UP000027195"/>
    </source>
</evidence>
<dbReference type="PROSITE" id="PS51194">
    <property type="entry name" value="HELICASE_CTER"/>
    <property type="match status" value="1"/>
</dbReference>
<dbReference type="InterPro" id="IPR049730">
    <property type="entry name" value="SNF2/RAD54-like_C"/>
</dbReference>
<protein>
    <recommendedName>
        <fullName evidence="5">Helicase C-terminal domain-containing protein</fullName>
    </recommendedName>
</protein>
<feature type="region of interest" description="Disordered" evidence="4">
    <location>
        <begin position="1373"/>
        <end position="1645"/>
    </location>
</feature>
<gene>
    <name evidence="6" type="ORF">BOTBODRAFT_182028</name>
</gene>
<dbReference type="InterPro" id="IPR014001">
    <property type="entry name" value="Helicase_ATP-bd"/>
</dbReference>
<dbReference type="Proteomes" id="UP000027195">
    <property type="component" value="Unassembled WGS sequence"/>
</dbReference>
<dbReference type="SUPFAM" id="SSF52540">
    <property type="entry name" value="P-loop containing nucleoside triphosphate hydrolases"/>
    <property type="match status" value="2"/>
</dbReference>
<dbReference type="InParanoid" id="A0A067M335"/>
<keyword evidence="1" id="KW-0547">Nucleotide-binding</keyword>
<dbReference type="InterPro" id="IPR027417">
    <property type="entry name" value="P-loop_NTPase"/>
</dbReference>
<feature type="compositionally biased region" description="Low complexity" evidence="4">
    <location>
        <begin position="1167"/>
        <end position="1188"/>
    </location>
</feature>
<dbReference type="EMBL" id="KL198165">
    <property type="protein sequence ID" value="KDQ05986.1"/>
    <property type="molecule type" value="Genomic_DNA"/>
</dbReference>
<evidence type="ECO:0000256" key="2">
    <source>
        <dbReference type="ARBA" id="ARBA00022801"/>
    </source>
</evidence>
<evidence type="ECO:0000256" key="4">
    <source>
        <dbReference type="SAM" id="MobiDB-lite"/>
    </source>
</evidence>
<dbReference type="Pfam" id="PF00176">
    <property type="entry name" value="SNF2-rel_dom"/>
    <property type="match status" value="1"/>
</dbReference>
<feature type="compositionally biased region" description="Polar residues" evidence="4">
    <location>
        <begin position="1532"/>
        <end position="1544"/>
    </location>
</feature>
<dbReference type="InterPro" id="IPR001650">
    <property type="entry name" value="Helicase_C-like"/>
</dbReference>
<evidence type="ECO:0000256" key="1">
    <source>
        <dbReference type="ARBA" id="ARBA00022741"/>
    </source>
</evidence>
<evidence type="ECO:0000313" key="6">
    <source>
        <dbReference type="EMBL" id="KDQ05986.1"/>
    </source>
</evidence>
<reference evidence="7" key="1">
    <citation type="journal article" date="2014" name="Proc. Natl. Acad. Sci. U.S.A.">
        <title>Extensive sampling of basidiomycete genomes demonstrates inadequacy of the white-rot/brown-rot paradigm for wood decay fungi.</title>
        <authorList>
            <person name="Riley R."/>
            <person name="Salamov A.A."/>
            <person name="Brown D.W."/>
            <person name="Nagy L.G."/>
            <person name="Floudas D."/>
            <person name="Held B.W."/>
            <person name="Levasseur A."/>
            <person name="Lombard V."/>
            <person name="Morin E."/>
            <person name="Otillar R."/>
            <person name="Lindquist E.A."/>
            <person name="Sun H."/>
            <person name="LaButti K.M."/>
            <person name="Schmutz J."/>
            <person name="Jabbour D."/>
            <person name="Luo H."/>
            <person name="Baker S.E."/>
            <person name="Pisabarro A.G."/>
            <person name="Walton J.D."/>
            <person name="Blanchette R.A."/>
            <person name="Henrissat B."/>
            <person name="Martin F."/>
            <person name="Cullen D."/>
            <person name="Hibbett D.S."/>
            <person name="Grigoriev I.V."/>
        </authorList>
    </citation>
    <scope>NUCLEOTIDE SEQUENCE [LARGE SCALE GENOMIC DNA]</scope>
    <source>
        <strain evidence="7">FD-172 SS1</strain>
    </source>
</reference>
<organism evidence="6 7">
    <name type="scientific">Botryobasidium botryosum (strain FD-172 SS1)</name>
    <dbReference type="NCBI Taxonomy" id="930990"/>
    <lineage>
        <taxon>Eukaryota</taxon>
        <taxon>Fungi</taxon>
        <taxon>Dikarya</taxon>
        <taxon>Basidiomycota</taxon>
        <taxon>Agaricomycotina</taxon>
        <taxon>Agaricomycetes</taxon>
        <taxon>Cantharellales</taxon>
        <taxon>Botryobasidiaceae</taxon>
        <taxon>Botryobasidium</taxon>
    </lineage>
</organism>
<feature type="compositionally biased region" description="Low complexity" evidence="4">
    <location>
        <begin position="1288"/>
        <end position="1300"/>
    </location>
</feature>
<feature type="domain" description="Helicase C-terminal" evidence="5">
    <location>
        <begin position="923"/>
        <end position="1069"/>
    </location>
</feature>
<dbReference type="STRING" id="930990.A0A067M335"/>
<feature type="region of interest" description="Disordered" evidence="4">
    <location>
        <begin position="1085"/>
        <end position="1206"/>
    </location>
</feature>
<evidence type="ECO:0000259" key="5">
    <source>
        <dbReference type="PROSITE" id="PS51194"/>
    </source>
</evidence>
<dbReference type="SMART" id="SM00490">
    <property type="entry name" value="HELICc"/>
    <property type="match status" value="1"/>
</dbReference>
<name>A0A067M335_BOTB1</name>
<proteinExistence type="predicted"/>
<sequence length="1645" mass="175805">MGRQVSTKKQAAGDGDGNDGNRTPTYANAYLVIESRSVDYLWGNETFQGLARLTLLNFLDPAYRSRSGPLSQERTDGIRAWYSQSRNNSAVLKSTSLGHNAGYKHFMLTLTAHFRYTVDPAILALMQEWTSTPATVRRATGGNREQKMTASVYFHALQSDLAYLLLGDSAAAYPGSPHIFPVVSAALQAIHLRIWERLVKQESTCLKKIDKELEKLPALMIEFEGVSDPISFRAATRCVAALTAAHDALALDLPPLVGEHRSSLEAFIDAKVIKAKEPAFRDPLWTEGAVHAAQDAWLEAFVQPDETFEVPPSNGELAFADGDLGMDVFGSWDKPKLYAWLGVDPAGSIPYWKNVVREDGEPDELGITQFSPAQLAQWLDTHPLDVPSRDDPRGDHRRLRPYYPEEELSLRLPQGYRLCRARTHQLQAVAVLVARTWFAEDVAREARKTLATLIADDVGLGKTALVILFISLTRDYLDRIPKGLPRPPCIAGTPVFGSYFKPILFEGPFLIVLNGTLAAQFAAEIKAFTSDGSFDVIIYNQPAAERAGWWESPQSPLKVARTAPGNRIVLTTSNALKREYGAVFTSLPKDKFALGKRKGLAGVHGTPLSLFDIAWAAVAVDECHQFRNFGPDARGVLHLGLTAQVVLGMTATPLFTSTMDLVHQAAMLQLPGFRSLDGCTEAAQQAKDVRSVIARARSENPGQSEMDAFMQAVANPGASVPATASQTFLHNAAALERVSALIRPHTIRRTAASTDAFGLPLVPRLPKWIVPCKLRLSPLEDEVLSAETTRHRPPRHGSPGRVYNKTSFFTPYRTALLHCGKPQAIAIRGGDVTLEEYVASPSTKIDAVVRIAQHYVGAYRDKDPATMTIPERLRTNIEWDEDGHERSLPSPEALWAMYNDYRAEKRGELEVVPMAPAESRRRPLIGHAQSIKVLIFVNFTSYVTLISKILHLMGIPCSTLTGKVPAAKRARLLKEFNADGPHPSDQNEPSYVMVMSSVGATGLNVARASVLVPMDVQWGAADQRQLHGRLCRAGQRGDVIIHPLLAENSTDMIMSRLAIGKDQMLQGFASAKALQALLSGDTLALEDDEDDSEPSALAEPQGGEIISRAQVAGPKGKGKNKAIAAMSQEEAPVSTAPPALPVVGPQDTPVAKGQKKTPQGKAKKKAAATTAAHATEPAPPTAVAIPSTAPAPAPPTGKKAPQGKGEKKIAAATAALATEPASPTAEAAITAIAFAAELASHDREAALAAAAVRAPEPAPAEVAMRPQPAASTAAVAATPAFAPAAISSPTAPASPAHAPLSPAPSSPAGLSGFAGDDLSFVDSSIPGELPCKPTERRLPHVEELGWAHDDYIATDIDAYMYEVVEDSLAAAWDEAPPSAQPRRPSPALPSSPSEGAAPPSSREPIVYVHGTPEPLLGWDGTRPASPEPPLDFAPQAASTPANKGKERAIPTEGFSGREAPAAAPSDDGPRTFPSRQRTLDQQWAPRLPALAAHAGRPKPRPPVRGPGYQILTGDEFHSRRRPPAPGPAPSNVHASSQASGSNMSGKPCFENAPVDSGGESSDSLEIIGPTASATSPPKRAGGGEKRARPSFGRGGSPPAKATKAARGDSDDPQLSRFAPAAKKAGQTVGSMMNSVHPRKAGPQRR</sequence>
<evidence type="ECO:0000256" key="3">
    <source>
        <dbReference type="ARBA" id="ARBA00022840"/>
    </source>
</evidence>
<dbReference type="SMART" id="SM00487">
    <property type="entry name" value="DEXDc"/>
    <property type="match status" value="1"/>
</dbReference>
<dbReference type="GO" id="GO:0006281">
    <property type="term" value="P:DNA repair"/>
    <property type="evidence" value="ECO:0007669"/>
    <property type="project" value="TreeGrafter"/>
</dbReference>
<dbReference type="GO" id="GO:0016787">
    <property type="term" value="F:hydrolase activity"/>
    <property type="evidence" value="ECO:0007669"/>
    <property type="project" value="UniProtKB-KW"/>
</dbReference>
<dbReference type="InterPro" id="IPR050628">
    <property type="entry name" value="SNF2_RAD54_helicase_TF"/>
</dbReference>
<keyword evidence="2" id="KW-0378">Hydrolase</keyword>
<dbReference type="HOGENOM" id="CLU_242673_0_0_1"/>
<dbReference type="InterPro" id="IPR000330">
    <property type="entry name" value="SNF2_N"/>
</dbReference>
<dbReference type="PANTHER" id="PTHR45626">
    <property type="entry name" value="TRANSCRIPTION TERMINATION FACTOR 2-RELATED"/>
    <property type="match status" value="1"/>
</dbReference>
<keyword evidence="7" id="KW-1185">Reference proteome</keyword>
<dbReference type="Pfam" id="PF00271">
    <property type="entry name" value="Helicase_C"/>
    <property type="match status" value="1"/>
</dbReference>
<keyword evidence="3" id="KW-0067">ATP-binding</keyword>
<dbReference type="GO" id="GO:0008094">
    <property type="term" value="F:ATP-dependent activity, acting on DNA"/>
    <property type="evidence" value="ECO:0007669"/>
    <property type="project" value="TreeGrafter"/>
</dbReference>
<dbReference type="CDD" id="cd18793">
    <property type="entry name" value="SF2_C_SNF"/>
    <property type="match status" value="1"/>
</dbReference>
<dbReference type="OrthoDB" id="3270319at2759"/>
<dbReference type="GO" id="GO:0005634">
    <property type="term" value="C:nucleus"/>
    <property type="evidence" value="ECO:0007669"/>
    <property type="project" value="TreeGrafter"/>
</dbReference>
<accession>A0A067M335</accession>